<dbReference type="PIRSF" id="PIRSF000428">
    <property type="entry name" value="P_Ac_trans"/>
    <property type="match status" value="1"/>
</dbReference>
<dbReference type="RefSeq" id="WP_072887514.1">
    <property type="nucleotide sequence ID" value="NZ_FQVW01000001.1"/>
</dbReference>
<dbReference type="NCBIfam" id="NF005837">
    <property type="entry name" value="PRK07742.1"/>
    <property type="match status" value="1"/>
</dbReference>
<dbReference type="SUPFAM" id="SSF53659">
    <property type="entry name" value="Isocitrate/Isopropylmalate dehydrogenase-like"/>
    <property type="match status" value="1"/>
</dbReference>
<dbReference type="Pfam" id="PF01515">
    <property type="entry name" value="PTA_PTB"/>
    <property type="match status" value="1"/>
</dbReference>
<dbReference type="EMBL" id="FQVW01000001">
    <property type="protein sequence ID" value="SHF59242.1"/>
    <property type="molecule type" value="Genomic_DNA"/>
</dbReference>
<proteinExistence type="inferred from homology"/>
<accession>A0A1M5CXM7</accession>
<dbReference type="Proteomes" id="UP000183988">
    <property type="component" value="Unassembled WGS sequence"/>
</dbReference>
<dbReference type="PANTHER" id="PTHR43356:SF2">
    <property type="entry name" value="PHOSPHATE ACETYLTRANSFERASE"/>
    <property type="match status" value="1"/>
</dbReference>
<name>A0A1M5CXM7_9BACI</name>
<protein>
    <submittedName>
        <fullName evidence="5">Phosphate butyryltransferase</fullName>
    </submittedName>
</protein>
<keyword evidence="6" id="KW-1185">Reference proteome</keyword>
<keyword evidence="2 5" id="KW-0808">Transferase</keyword>
<evidence type="ECO:0000256" key="2">
    <source>
        <dbReference type="ARBA" id="ARBA00022679"/>
    </source>
</evidence>
<sequence length="301" mass="32590">MKTLTELKESIQQQEIKHIVAVANAAEQEVLQSIKSALKEELCKFLLFGDKDQMNRKAQEIGLDLNSKHIQIRHEVKDVAGAAVKAVHDNEAHIVMKGNVSTKQLLKAVLNKDYGLRSGNVLSHVALFEVPNQEKLIFLTDAAMNVSPSLHEKKEIIQNAVKVAHSIGVEIPKVAAIAPVEVINEAMESTTDAAILTQMNRRGQIKGCLVDGPLGFDNAVSKTAARQKEIDSEVAGDTDIILVPTIEVGNALYKSFVYFANSKVAAIISGAKAPIVLTSRADSAESKLLSLSLALKTLKNN</sequence>
<evidence type="ECO:0000256" key="3">
    <source>
        <dbReference type="ARBA" id="ARBA00023315"/>
    </source>
</evidence>
<dbReference type="InterPro" id="IPR002505">
    <property type="entry name" value="PTA_PTB"/>
</dbReference>
<dbReference type="InterPro" id="IPR012147">
    <property type="entry name" value="P_Ac_Bu_trans"/>
</dbReference>
<gene>
    <name evidence="5" type="ORF">SAMN05216225_1001428</name>
</gene>
<keyword evidence="3" id="KW-0012">Acyltransferase</keyword>
<dbReference type="GO" id="GO:0016746">
    <property type="term" value="F:acyltransferase activity"/>
    <property type="evidence" value="ECO:0007669"/>
    <property type="project" value="UniProtKB-KW"/>
</dbReference>
<evidence type="ECO:0000313" key="6">
    <source>
        <dbReference type="Proteomes" id="UP000183988"/>
    </source>
</evidence>
<organism evidence="5 6">
    <name type="scientific">Ornithinibacillus halophilus</name>
    <dbReference type="NCBI Taxonomy" id="930117"/>
    <lineage>
        <taxon>Bacteria</taxon>
        <taxon>Bacillati</taxon>
        <taxon>Bacillota</taxon>
        <taxon>Bacilli</taxon>
        <taxon>Bacillales</taxon>
        <taxon>Bacillaceae</taxon>
        <taxon>Ornithinibacillus</taxon>
    </lineage>
</organism>
<dbReference type="InterPro" id="IPR050500">
    <property type="entry name" value="Phos_Acetyltrans/Butyryltrans"/>
</dbReference>
<feature type="domain" description="Phosphate acetyl/butaryl transferase" evidence="4">
    <location>
        <begin position="72"/>
        <end position="288"/>
    </location>
</feature>
<evidence type="ECO:0000259" key="4">
    <source>
        <dbReference type="Pfam" id="PF01515"/>
    </source>
</evidence>
<dbReference type="PANTHER" id="PTHR43356">
    <property type="entry name" value="PHOSPHATE ACETYLTRANSFERASE"/>
    <property type="match status" value="1"/>
</dbReference>
<dbReference type="Gene3D" id="3.40.718.10">
    <property type="entry name" value="Isopropylmalate Dehydrogenase"/>
    <property type="match status" value="1"/>
</dbReference>
<dbReference type="AlphaFoldDB" id="A0A1M5CXM7"/>
<comment type="similarity">
    <text evidence="1">Belongs to the phosphate acetyltransferase and butyryltransferase family.</text>
</comment>
<evidence type="ECO:0000256" key="1">
    <source>
        <dbReference type="ARBA" id="ARBA00005656"/>
    </source>
</evidence>
<evidence type="ECO:0000313" key="5">
    <source>
        <dbReference type="EMBL" id="SHF59242.1"/>
    </source>
</evidence>
<dbReference type="OrthoDB" id="9774179at2"/>
<dbReference type="NCBIfam" id="NF006045">
    <property type="entry name" value="PRK08190.1"/>
    <property type="match status" value="1"/>
</dbReference>
<dbReference type="STRING" id="930117.SAMN05216225_1001428"/>
<reference evidence="5 6" key="1">
    <citation type="submission" date="2016-11" db="EMBL/GenBank/DDBJ databases">
        <authorList>
            <person name="Jaros S."/>
            <person name="Januszkiewicz K."/>
            <person name="Wedrychowicz H."/>
        </authorList>
    </citation>
    <scope>NUCLEOTIDE SEQUENCE [LARGE SCALE GENOMIC DNA]</scope>
    <source>
        <strain evidence="5 6">IBRC-M 10683</strain>
    </source>
</reference>